<dbReference type="SUPFAM" id="SSF52402">
    <property type="entry name" value="Adenine nucleotide alpha hydrolases-like"/>
    <property type="match status" value="1"/>
</dbReference>
<dbReference type="STRING" id="984487.A0A1E4SB84"/>
<feature type="region of interest" description="Disordered" evidence="1">
    <location>
        <begin position="292"/>
        <end position="315"/>
    </location>
</feature>
<dbReference type="AlphaFoldDB" id="A0A1E4SB84"/>
<feature type="compositionally biased region" description="Polar residues" evidence="1">
    <location>
        <begin position="294"/>
        <end position="315"/>
    </location>
</feature>
<feature type="domain" description="UspA" evidence="2">
    <location>
        <begin position="122"/>
        <end position="249"/>
    </location>
</feature>
<dbReference type="Proteomes" id="UP000094285">
    <property type="component" value="Unassembled WGS sequence"/>
</dbReference>
<keyword evidence="4" id="KW-1185">Reference proteome</keyword>
<dbReference type="CDD" id="cd23659">
    <property type="entry name" value="USP_At3g01520-like"/>
    <property type="match status" value="1"/>
</dbReference>
<evidence type="ECO:0000313" key="3">
    <source>
        <dbReference type="EMBL" id="ODV76735.1"/>
    </source>
</evidence>
<dbReference type="RefSeq" id="XP_020061857.1">
    <property type="nucleotide sequence ID" value="XM_020208758.1"/>
</dbReference>
<evidence type="ECO:0000313" key="4">
    <source>
        <dbReference type="Proteomes" id="UP000094285"/>
    </source>
</evidence>
<dbReference type="InterPro" id="IPR006016">
    <property type="entry name" value="UspA"/>
</dbReference>
<feature type="non-terminal residue" evidence="3">
    <location>
        <position position="1"/>
    </location>
</feature>
<gene>
    <name evidence="3" type="ORF">CANTADRAFT_38510</name>
</gene>
<protein>
    <recommendedName>
        <fullName evidence="2">UspA domain-containing protein</fullName>
    </recommendedName>
</protein>
<dbReference type="OrthoDB" id="843225at2759"/>
<accession>A0A1E4SB84</accession>
<dbReference type="Pfam" id="PF00582">
    <property type="entry name" value="Usp"/>
    <property type="match status" value="1"/>
</dbReference>
<sequence length="315" mass="36239">DIDDPETEHNTQLNAMLYRTSSETVDLYKQENNSSDLLGRLYYDDYDSESGADTPLIGSSTPNLLSSRSSSSTNLVRPPLSRLRSLERGVSFDTSTDDHRRSFTIKVKHPHFKFRRNNKTYLSGFNNDQESIRAIEWLFDEMVIHGDTIIVLQVLDEKHHDRIDKIQANKALNRIELLNTHFKKVQIVFEVVIGKPQKLLKKAIDEYNPQMMCIGTHHANPDYHKSFLSKASISKHFLECALVPVIIVKPTYHHVEYLEHPIDSEDYFLHLTLAIDTTIMPREKSKRMLKLNPLSPSTSRQSSYTNLSSLAQERG</sequence>
<dbReference type="PANTHER" id="PTHR47815:SF1">
    <property type="entry name" value="UNIVERSAL STRESS PROTEIN A FAMILY PROTEIN C25B2.10"/>
    <property type="match status" value="1"/>
</dbReference>
<dbReference type="EMBL" id="KV453917">
    <property type="protein sequence ID" value="ODV76735.1"/>
    <property type="molecule type" value="Genomic_DNA"/>
</dbReference>
<feature type="region of interest" description="Disordered" evidence="1">
    <location>
        <begin position="53"/>
        <end position="78"/>
    </location>
</feature>
<dbReference type="GeneID" id="30982895"/>
<reference evidence="4" key="1">
    <citation type="submission" date="2016-05" db="EMBL/GenBank/DDBJ databases">
        <title>Comparative genomics of biotechnologically important yeasts.</title>
        <authorList>
            <consortium name="DOE Joint Genome Institute"/>
            <person name="Riley R."/>
            <person name="Haridas S."/>
            <person name="Wolfe K.H."/>
            <person name="Lopes M.R."/>
            <person name="Hittinger C.T."/>
            <person name="Goker M."/>
            <person name="Salamov A."/>
            <person name="Wisecaver J."/>
            <person name="Long T.M."/>
            <person name="Aerts A.L."/>
            <person name="Barry K."/>
            <person name="Choi C."/>
            <person name="Clum A."/>
            <person name="Coughlan A.Y."/>
            <person name="Deshpande S."/>
            <person name="Douglass A.P."/>
            <person name="Hanson S.J."/>
            <person name="Klenk H.-P."/>
            <person name="Labutti K."/>
            <person name="Lapidus A."/>
            <person name="Lindquist E."/>
            <person name="Lipzen A."/>
            <person name="Meier-Kolthoff J.P."/>
            <person name="Ohm R.A."/>
            <person name="Otillar R.P."/>
            <person name="Pangilinan J."/>
            <person name="Peng Y."/>
            <person name="Rokas A."/>
            <person name="Rosa C.A."/>
            <person name="Scheuner C."/>
            <person name="Sibirny A.A."/>
            <person name="Slot J.C."/>
            <person name="Stielow J.B."/>
            <person name="Sun H."/>
            <person name="Kurtzman C.P."/>
            <person name="Blackwell M."/>
            <person name="Grigoriev I.V."/>
            <person name="Jeffries T.W."/>
        </authorList>
    </citation>
    <scope>NUCLEOTIDE SEQUENCE [LARGE SCALE GENOMIC DNA]</scope>
    <source>
        <strain evidence="4">NRRL Y-17324</strain>
    </source>
</reference>
<organism evidence="3 4">
    <name type="scientific">Suhomyces tanzawaensis NRRL Y-17324</name>
    <dbReference type="NCBI Taxonomy" id="984487"/>
    <lineage>
        <taxon>Eukaryota</taxon>
        <taxon>Fungi</taxon>
        <taxon>Dikarya</taxon>
        <taxon>Ascomycota</taxon>
        <taxon>Saccharomycotina</taxon>
        <taxon>Pichiomycetes</taxon>
        <taxon>Debaryomycetaceae</taxon>
        <taxon>Suhomyces</taxon>
    </lineage>
</organism>
<dbReference type="InterPro" id="IPR014729">
    <property type="entry name" value="Rossmann-like_a/b/a_fold"/>
</dbReference>
<evidence type="ECO:0000259" key="2">
    <source>
        <dbReference type="Pfam" id="PF00582"/>
    </source>
</evidence>
<feature type="non-terminal residue" evidence="3">
    <location>
        <position position="315"/>
    </location>
</feature>
<name>A0A1E4SB84_9ASCO</name>
<proteinExistence type="predicted"/>
<dbReference type="PANTHER" id="PTHR47815">
    <property type="entry name" value="UNIVERSAL STRESS PROTEIN A FAMILY PROTEIN C25B2.10"/>
    <property type="match status" value="1"/>
</dbReference>
<feature type="compositionally biased region" description="Low complexity" evidence="1">
    <location>
        <begin position="59"/>
        <end position="78"/>
    </location>
</feature>
<evidence type="ECO:0000256" key="1">
    <source>
        <dbReference type="SAM" id="MobiDB-lite"/>
    </source>
</evidence>
<dbReference type="Gene3D" id="3.40.50.620">
    <property type="entry name" value="HUPs"/>
    <property type="match status" value="1"/>
</dbReference>